<evidence type="ECO:0000313" key="2">
    <source>
        <dbReference type="EMBL" id="MDQ0471797.1"/>
    </source>
</evidence>
<comment type="caution">
    <text evidence="2">The sequence shown here is derived from an EMBL/GenBank/DDBJ whole genome shotgun (WGS) entry which is preliminary data.</text>
</comment>
<proteinExistence type="predicted"/>
<dbReference type="EMBL" id="JAUSVX010000010">
    <property type="protein sequence ID" value="MDQ0471797.1"/>
    <property type="molecule type" value="Genomic_DNA"/>
</dbReference>
<evidence type="ECO:0000313" key="3">
    <source>
        <dbReference type="Proteomes" id="UP001242480"/>
    </source>
</evidence>
<protein>
    <submittedName>
        <fullName evidence="2">Uncharacterized protein</fullName>
    </submittedName>
</protein>
<name>A0ABU0JF94_9HYPH</name>
<organism evidence="2 3">
    <name type="scientific">Labrys wisconsinensis</name>
    <dbReference type="NCBI Taxonomy" id="425677"/>
    <lineage>
        <taxon>Bacteria</taxon>
        <taxon>Pseudomonadati</taxon>
        <taxon>Pseudomonadota</taxon>
        <taxon>Alphaproteobacteria</taxon>
        <taxon>Hyphomicrobiales</taxon>
        <taxon>Xanthobacteraceae</taxon>
        <taxon>Labrys</taxon>
    </lineage>
</organism>
<feature type="region of interest" description="Disordered" evidence="1">
    <location>
        <begin position="1"/>
        <end position="33"/>
    </location>
</feature>
<gene>
    <name evidence="2" type="ORF">QO011_004824</name>
</gene>
<reference evidence="2 3" key="1">
    <citation type="submission" date="2023-07" db="EMBL/GenBank/DDBJ databases">
        <title>Genomic Encyclopedia of Type Strains, Phase IV (KMG-IV): sequencing the most valuable type-strain genomes for metagenomic binning, comparative biology and taxonomic classification.</title>
        <authorList>
            <person name="Goeker M."/>
        </authorList>
    </citation>
    <scope>NUCLEOTIDE SEQUENCE [LARGE SCALE GENOMIC DNA]</scope>
    <source>
        <strain evidence="2 3">DSM 19619</strain>
    </source>
</reference>
<dbReference type="Proteomes" id="UP001242480">
    <property type="component" value="Unassembled WGS sequence"/>
</dbReference>
<accession>A0ABU0JF94</accession>
<keyword evidence="3" id="KW-1185">Reference proteome</keyword>
<sequence>MPAPADRATNGHSAQHFDAADGAEDTEIDEIFK</sequence>
<feature type="compositionally biased region" description="Acidic residues" evidence="1">
    <location>
        <begin position="21"/>
        <end position="33"/>
    </location>
</feature>
<evidence type="ECO:0000256" key="1">
    <source>
        <dbReference type="SAM" id="MobiDB-lite"/>
    </source>
</evidence>